<feature type="region of interest" description="Disordered" evidence="1">
    <location>
        <begin position="506"/>
        <end position="527"/>
    </location>
</feature>
<gene>
    <name evidence="2" type="ORF">BG015_006663</name>
</gene>
<protein>
    <submittedName>
        <fullName evidence="2">Uncharacterized protein</fullName>
    </submittedName>
</protein>
<comment type="caution">
    <text evidence="2">The sequence shown here is derived from an EMBL/GenBank/DDBJ whole genome shotgun (WGS) entry which is preliminary data.</text>
</comment>
<feature type="compositionally biased region" description="Basic and acidic residues" evidence="1">
    <location>
        <begin position="288"/>
        <end position="298"/>
    </location>
</feature>
<feature type="region of interest" description="Disordered" evidence="1">
    <location>
        <begin position="271"/>
        <end position="310"/>
    </location>
</feature>
<reference evidence="2" key="1">
    <citation type="journal article" date="2020" name="Fungal Divers.">
        <title>Resolving the Mortierellaceae phylogeny through synthesis of multi-gene phylogenetics and phylogenomics.</title>
        <authorList>
            <person name="Vandepol N."/>
            <person name="Liber J."/>
            <person name="Desiro A."/>
            <person name="Na H."/>
            <person name="Kennedy M."/>
            <person name="Barry K."/>
            <person name="Grigoriev I.V."/>
            <person name="Miller A.N."/>
            <person name="O'Donnell K."/>
            <person name="Stajich J.E."/>
            <person name="Bonito G."/>
        </authorList>
    </citation>
    <scope>NUCLEOTIDE SEQUENCE</scope>
    <source>
        <strain evidence="2">NRRL 6426</strain>
    </source>
</reference>
<evidence type="ECO:0000256" key="1">
    <source>
        <dbReference type="SAM" id="MobiDB-lite"/>
    </source>
</evidence>
<sequence>MGRRNQNEDEIAPLLGNGCFNSSDTATTTPAAPEDLLLKQFARGSPTKSRMETLYLVSDNSDDLSRNFYHQTALQPCTPTSSVIHLNQIEEVEDLPDDRSPGWRYRLIKRTPRTHIADSIWRKYPSLFLRQHQQQQQQQQQNRLFPPTMTWNSIWTPWWVPAPITDTVATPVSFSPTISVPCDSVSLSSSSLIDEFFKTAVKYEDSFTSDNNLSLFSTNNKYNNKGQEELLITNGSSTGSTGASAAALAAITVRSDLLYKDTVFHHTTFASANSSTSSSRGRSCIPTHPDDQQDESRDVQQYQSQGQGQDQHLFDSEMLTAVPPLSTTAATTTTSMEFTDPLGASSPTLPDLPPTTESNGSIPAIHPGVNNTSSESRTTKNTQESPGPNVADAAREPVPIPSSFAFPFTPIVGLGIGLFCLTPYTSTNSTLSSLQMAAEAMDRIHHRVILASAELDVQSVYMTRSNRLVQLLRHDEEKEEKNDGGGEGKYVVDLDADSDLSAEAEIQEIDDPSSRVSSSGYSTTCLL</sequence>
<proteinExistence type="predicted"/>
<keyword evidence="3" id="KW-1185">Reference proteome</keyword>
<evidence type="ECO:0000313" key="3">
    <source>
        <dbReference type="Proteomes" id="UP000748756"/>
    </source>
</evidence>
<feature type="compositionally biased region" description="Low complexity" evidence="1">
    <location>
        <begin position="300"/>
        <end position="310"/>
    </location>
</feature>
<feature type="compositionally biased region" description="Polar residues" evidence="1">
    <location>
        <begin position="369"/>
        <end position="386"/>
    </location>
</feature>
<organism evidence="2 3">
    <name type="scientific">Linnemannia schmuckeri</name>
    <dbReference type="NCBI Taxonomy" id="64567"/>
    <lineage>
        <taxon>Eukaryota</taxon>
        <taxon>Fungi</taxon>
        <taxon>Fungi incertae sedis</taxon>
        <taxon>Mucoromycota</taxon>
        <taxon>Mortierellomycotina</taxon>
        <taxon>Mortierellomycetes</taxon>
        <taxon>Mortierellales</taxon>
        <taxon>Mortierellaceae</taxon>
        <taxon>Linnemannia</taxon>
    </lineage>
</organism>
<dbReference type="OrthoDB" id="2435409at2759"/>
<feature type="compositionally biased region" description="Low complexity" evidence="1">
    <location>
        <begin position="514"/>
        <end position="527"/>
    </location>
</feature>
<dbReference type="AlphaFoldDB" id="A0A9P5RZI1"/>
<feature type="region of interest" description="Disordered" evidence="1">
    <location>
        <begin position="337"/>
        <end position="393"/>
    </location>
</feature>
<name>A0A9P5RZI1_9FUNG</name>
<evidence type="ECO:0000313" key="2">
    <source>
        <dbReference type="EMBL" id="KAF9151447.1"/>
    </source>
</evidence>
<dbReference type="EMBL" id="JAAAUQ010000321">
    <property type="protein sequence ID" value="KAF9151447.1"/>
    <property type="molecule type" value="Genomic_DNA"/>
</dbReference>
<accession>A0A9P5RZI1</accession>
<feature type="region of interest" description="Disordered" evidence="1">
    <location>
        <begin position="1"/>
        <end position="29"/>
    </location>
</feature>
<dbReference type="Proteomes" id="UP000748756">
    <property type="component" value="Unassembled WGS sequence"/>
</dbReference>
<feature type="compositionally biased region" description="Low complexity" evidence="1">
    <location>
        <begin position="271"/>
        <end position="283"/>
    </location>
</feature>